<comment type="caution">
    <text evidence="1">The sequence shown here is derived from an EMBL/GenBank/DDBJ whole genome shotgun (WGS) entry which is preliminary data.</text>
</comment>
<protein>
    <recommendedName>
        <fullName evidence="3">HNH endonuclease</fullName>
    </recommendedName>
</protein>
<name>A0ABV7KFS2_9HYPH</name>
<dbReference type="RefSeq" id="WP_378223179.1">
    <property type="nucleotide sequence ID" value="NZ_JBHRTK010000019.1"/>
</dbReference>
<proteinExistence type="predicted"/>
<evidence type="ECO:0000313" key="1">
    <source>
        <dbReference type="EMBL" id="MFC3208210.1"/>
    </source>
</evidence>
<evidence type="ECO:0000313" key="2">
    <source>
        <dbReference type="Proteomes" id="UP001595583"/>
    </source>
</evidence>
<sequence length="149" mass="16674">MSKINSLEKSGQIAVAHSDYVFRADGLTATPRKAMSAKRRQAIFTEHCTGHNVAPCCLCGRPIHRHDDQWTIEHIRALGLLGRDINTNCAPAHEACRREKDKADLARIAKAKRMAMAGAKKEKPARGFQAPAGVKYDWRQRRYVRVATP</sequence>
<evidence type="ECO:0008006" key="3">
    <source>
        <dbReference type="Google" id="ProtNLM"/>
    </source>
</evidence>
<dbReference type="EMBL" id="JBHRTK010000019">
    <property type="protein sequence ID" value="MFC3208210.1"/>
    <property type="molecule type" value="Genomic_DNA"/>
</dbReference>
<keyword evidence="2" id="KW-1185">Reference proteome</keyword>
<dbReference type="Proteomes" id="UP001595583">
    <property type="component" value="Unassembled WGS sequence"/>
</dbReference>
<gene>
    <name evidence="1" type="ORF">ACFOHJ_18460</name>
</gene>
<reference evidence="2" key="1">
    <citation type="journal article" date="2019" name="Int. J. Syst. Evol. Microbiol.">
        <title>The Global Catalogue of Microorganisms (GCM) 10K type strain sequencing project: providing services to taxonomists for standard genome sequencing and annotation.</title>
        <authorList>
            <consortium name="The Broad Institute Genomics Platform"/>
            <consortium name="The Broad Institute Genome Sequencing Center for Infectious Disease"/>
            <person name="Wu L."/>
            <person name="Ma J."/>
        </authorList>
    </citation>
    <scope>NUCLEOTIDE SEQUENCE [LARGE SCALE GENOMIC DNA]</scope>
    <source>
        <strain evidence="2">KCTC 52165</strain>
    </source>
</reference>
<accession>A0ABV7KFS2</accession>
<organism evidence="1 2">
    <name type="scientific">Aquamicrobium soli</name>
    <dbReference type="NCBI Taxonomy" id="1811518"/>
    <lineage>
        <taxon>Bacteria</taxon>
        <taxon>Pseudomonadati</taxon>
        <taxon>Pseudomonadota</taxon>
        <taxon>Alphaproteobacteria</taxon>
        <taxon>Hyphomicrobiales</taxon>
        <taxon>Phyllobacteriaceae</taxon>
        <taxon>Aquamicrobium</taxon>
    </lineage>
</organism>
<dbReference type="Gene3D" id="1.10.30.50">
    <property type="match status" value="1"/>
</dbReference>